<feature type="compositionally biased region" description="Low complexity" evidence="4">
    <location>
        <begin position="971"/>
        <end position="1004"/>
    </location>
</feature>
<feature type="domain" description="Protein kinase" evidence="5">
    <location>
        <begin position="1148"/>
        <end position="1486"/>
    </location>
</feature>
<dbReference type="GO" id="GO:0009881">
    <property type="term" value="F:photoreceptor activity"/>
    <property type="evidence" value="ECO:0007669"/>
    <property type="project" value="UniProtKB-KW"/>
</dbReference>
<feature type="region of interest" description="Disordered" evidence="4">
    <location>
        <begin position="971"/>
        <end position="1015"/>
    </location>
</feature>
<keyword evidence="2" id="KW-0716">Sensory transduction</keyword>
<gene>
    <name evidence="7" type="ORF">Agub_g11180</name>
</gene>
<keyword evidence="1" id="KW-0600">Photoreceptor protein</keyword>
<protein>
    <recommendedName>
        <fullName evidence="9">Protein kinase domain-containing protein</fullName>
    </recommendedName>
</protein>
<proteinExistence type="predicted"/>
<evidence type="ECO:0000256" key="4">
    <source>
        <dbReference type="SAM" id="MobiDB-lite"/>
    </source>
</evidence>
<dbReference type="GO" id="GO:0005524">
    <property type="term" value="F:ATP binding"/>
    <property type="evidence" value="ECO:0007669"/>
    <property type="project" value="InterPro"/>
</dbReference>
<reference evidence="7 8" key="1">
    <citation type="journal article" date="2021" name="Sci. Rep.">
        <title>Genome sequencing of the multicellular alga Astrephomene provides insights into convergent evolution of germ-soma differentiation.</title>
        <authorList>
            <person name="Yamashita S."/>
            <person name="Yamamoto K."/>
            <person name="Matsuzaki R."/>
            <person name="Suzuki S."/>
            <person name="Yamaguchi H."/>
            <person name="Hirooka S."/>
            <person name="Minakuchi Y."/>
            <person name="Miyagishima S."/>
            <person name="Kawachi M."/>
            <person name="Toyoda A."/>
            <person name="Nozaki H."/>
        </authorList>
    </citation>
    <scope>NUCLEOTIDE SEQUENCE [LARGE SCALE GENOMIC DNA]</scope>
    <source>
        <strain evidence="7 8">NIES-4017</strain>
    </source>
</reference>
<dbReference type="EMBL" id="BMAR01000028">
    <property type="protein sequence ID" value="GFR49160.1"/>
    <property type="molecule type" value="Genomic_DNA"/>
</dbReference>
<feature type="compositionally biased region" description="Pro residues" evidence="4">
    <location>
        <begin position="435"/>
        <end position="451"/>
    </location>
</feature>
<dbReference type="GO" id="GO:0004674">
    <property type="term" value="F:protein serine/threonine kinase activity"/>
    <property type="evidence" value="ECO:0007669"/>
    <property type="project" value="TreeGrafter"/>
</dbReference>
<dbReference type="Gene3D" id="1.10.510.10">
    <property type="entry name" value="Transferase(Phosphotransferase) domain 1"/>
    <property type="match status" value="1"/>
</dbReference>
<dbReference type="Gene3D" id="3.30.450.40">
    <property type="match status" value="1"/>
</dbReference>
<feature type="domain" description="PAS" evidence="6">
    <location>
        <begin position="517"/>
        <end position="564"/>
    </location>
</feature>
<evidence type="ECO:0000259" key="5">
    <source>
        <dbReference type="PROSITE" id="PS50011"/>
    </source>
</evidence>
<dbReference type="Proteomes" id="UP001054857">
    <property type="component" value="Unassembled WGS sequence"/>
</dbReference>
<dbReference type="InterPro" id="IPR051681">
    <property type="entry name" value="Ser/Thr_Kinases-Pseudokinases"/>
</dbReference>
<dbReference type="InterPro" id="IPR008266">
    <property type="entry name" value="Tyr_kinase_AS"/>
</dbReference>
<evidence type="ECO:0000256" key="2">
    <source>
        <dbReference type="ARBA" id="ARBA00022606"/>
    </source>
</evidence>
<evidence type="ECO:0000313" key="7">
    <source>
        <dbReference type="EMBL" id="GFR49160.1"/>
    </source>
</evidence>
<keyword evidence="1" id="KW-0157">Chromophore</keyword>
<dbReference type="PROSITE" id="PS50112">
    <property type="entry name" value="PAS"/>
    <property type="match status" value="1"/>
</dbReference>
<evidence type="ECO:0000259" key="6">
    <source>
        <dbReference type="PROSITE" id="PS50112"/>
    </source>
</evidence>
<name>A0AAD3HQR1_9CHLO</name>
<dbReference type="PROSITE" id="PS50011">
    <property type="entry name" value="PROTEIN_KINASE_DOM"/>
    <property type="match status" value="1"/>
</dbReference>
<dbReference type="InterPro" id="IPR000719">
    <property type="entry name" value="Prot_kinase_dom"/>
</dbReference>
<evidence type="ECO:0000256" key="1">
    <source>
        <dbReference type="ARBA" id="ARBA00022543"/>
    </source>
</evidence>
<dbReference type="InterPro" id="IPR000014">
    <property type="entry name" value="PAS"/>
</dbReference>
<feature type="region of interest" description="Disordered" evidence="4">
    <location>
        <begin position="406"/>
        <end position="511"/>
    </location>
</feature>
<dbReference type="InterPro" id="IPR011009">
    <property type="entry name" value="Kinase-like_dom_sf"/>
</dbReference>
<dbReference type="InterPro" id="IPR003018">
    <property type="entry name" value="GAF"/>
</dbReference>
<evidence type="ECO:0000313" key="8">
    <source>
        <dbReference type="Proteomes" id="UP001054857"/>
    </source>
</evidence>
<dbReference type="Gene3D" id="3.30.200.20">
    <property type="entry name" value="Phosphorylase Kinase, domain 1"/>
    <property type="match status" value="1"/>
</dbReference>
<organism evidence="7 8">
    <name type="scientific">Astrephomene gubernaculifera</name>
    <dbReference type="NCBI Taxonomy" id="47775"/>
    <lineage>
        <taxon>Eukaryota</taxon>
        <taxon>Viridiplantae</taxon>
        <taxon>Chlorophyta</taxon>
        <taxon>core chlorophytes</taxon>
        <taxon>Chlorophyceae</taxon>
        <taxon>CS clade</taxon>
        <taxon>Chlamydomonadales</taxon>
        <taxon>Astrephomenaceae</taxon>
        <taxon>Astrephomene</taxon>
    </lineage>
</organism>
<dbReference type="PROSITE" id="PS00109">
    <property type="entry name" value="PROTEIN_KINASE_TYR"/>
    <property type="match status" value="1"/>
</dbReference>
<feature type="compositionally biased region" description="Low complexity" evidence="4">
    <location>
        <begin position="495"/>
        <end position="505"/>
    </location>
</feature>
<evidence type="ECO:0000256" key="3">
    <source>
        <dbReference type="ARBA" id="ARBA00023170"/>
    </source>
</evidence>
<accession>A0AAD3HQR1</accession>
<dbReference type="SUPFAM" id="SSF56112">
    <property type="entry name" value="Protein kinase-like (PK-like)"/>
    <property type="match status" value="1"/>
</dbReference>
<evidence type="ECO:0008006" key="9">
    <source>
        <dbReference type="Google" id="ProtNLM"/>
    </source>
</evidence>
<dbReference type="PANTHER" id="PTHR44329">
    <property type="entry name" value="SERINE/THREONINE-PROTEIN KINASE TNNI3K-RELATED"/>
    <property type="match status" value="1"/>
</dbReference>
<keyword evidence="8" id="KW-1185">Reference proteome</keyword>
<dbReference type="InterPro" id="IPR029016">
    <property type="entry name" value="GAF-like_dom_sf"/>
</dbReference>
<dbReference type="InterPro" id="IPR001245">
    <property type="entry name" value="Ser-Thr/Tyr_kinase_cat_dom"/>
</dbReference>
<dbReference type="PANTHER" id="PTHR44329:SF214">
    <property type="entry name" value="PROTEIN KINASE DOMAIN-CONTAINING PROTEIN"/>
    <property type="match status" value="1"/>
</dbReference>
<dbReference type="SUPFAM" id="SSF55785">
    <property type="entry name" value="PYP-like sensor domain (PAS domain)"/>
    <property type="match status" value="1"/>
</dbReference>
<comment type="caution">
    <text evidence="7">The sequence shown here is derived from an EMBL/GenBank/DDBJ whole genome shotgun (WGS) entry which is preliminary data.</text>
</comment>
<dbReference type="Pfam" id="PF07714">
    <property type="entry name" value="PK_Tyr_Ser-Thr"/>
    <property type="match status" value="1"/>
</dbReference>
<sequence length="1494" mass="153715">MEERKSQQRVLEEDVWTGRTCLQAAFSNKYVGPRYPEARNILVSPNTRSPAVLAKPLQVSPLVQSQLVAQKAACSCKASVVSEGFSTQSNSACVTSESAAVRDSPAGTLDVVAGLRLEDQRRAHIRQDVTEPNRGSAGRQGLHGIAIFAQNQACGTACQPQKDAPAPSTATVDQTADNGLVTVPIACCCGTVDVKPDDINVAEEALAVALSGMPHDIPKYGAPRPANEDTRMATVRALRNMQINECPELNLVLQVVCRIWSASSACITMLDSDQVFICSAEGGMVPARRPWSIAMCPWMLLSRHPTAMAVGDLTADARFARSAHVEAGTRSYLTSPLVASNGHRLGAICLTDNKPRKFDAGDCRMMNNCAELAIRALEAHMGVCRRLGLCGEFGTAASRLHQHQLHPPAATAKSHLRSGPSPQSTCSAEGGASPPCSPPRPALDRLLPPPATAASPCAGDGGEDSSKAGSGGGNVGRAAAGQEEEQQRRRRGWRPRASSSSSSASLDTDDGALMEEYCNRVRDLTEADEAVVLLLDTRSPGWAILYVSPAWEAFTGISREQAMGATLNEVMAHVSGDPRVVWEGVEREAAAGKAFVTPRVYIKASPAVTFYLSFRPAALDDLDDNTVTLGVPASVPQAASATTSRLFFARLHCTPDPPAASRTLTAAPGSALLTTGRRLPPAIAINPVHGLTEIFAGLTVGQVLGQGSYGTVYHARWHGVDVAIKVQDMHIRSNGERMKAEFEVGLGERLHHLNVVHTLAHASALLERSGNSAILDTNDSNNWNAGLALTPQGFMLGTASNASGGAAAGGMPTSSLDASYDAGPAFIPFFAGGDAATAAAVAAAAAAAAGASGRSTPHNEFMPPMSYCRAAGSSAGGATGGMVRVALPSGAHVPMLLQQRTGGTGVGLLGSSTQSRMAAPSLLPPLAALLAARGSSASLHSGYAAGSTPNLAATPTALSMTNQRMLFTPTRTASGSAGAAAAAAPGSSRQPSQGVVAGQSSSVANPPATASSNAEVRAAHVGEGNDCGGGNKGNYGFALSPFCTTVDPGHQEEDMRTSAGHADVRRTCAAVHARAVGSAHVAVSSGQHLSTVPARGVISDVLNCGGVGGARSSGASGIAGGVSALEGGFGSSVHLATVLSCGASAVHSQAASSLAGGTASGITAADPAGVLQRDEGVTGEAAAADAEVEVGAVQLDVLLEGEEAASPADANEAIESTAAVTTETAAAFAGGAGGGGAFAVMKVPAPAPGSSMEGLQGPIEADLSGVSYPLDVRLWMLLEFMDKGNLQDAIDRGWLREGRAADNGPDYCAVLATAGEVAGALAYLHAHDVVHGDLSAVNVLLQSVRSHADGVRREDEAVDTAGRGFIAKISDFGLSMQLTSSDQAIKTGSYGTITHMAPEVLRESALSKPGDVYSVGVLLWQMVTCSRPWAGLSHLQVSVEVGQKQRCLQWPGWVHGGVRALGQRCMSPRPRERPTAAQLQAELAGLMRQVPQYG</sequence>
<dbReference type="InterPro" id="IPR035965">
    <property type="entry name" value="PAS-like_dom_sf"/>
</dbReference>
<dbReference type="SUPFAM" id="SSF55781">
    <property type="entry name" value="GAF domain-like"/>
    <property type="match status" value="1"/>
</dbReference>
<dbReference type="Pfam" id="PF13185">
    <property type="entry name" value="GAF_2"/>
    <property type="match status" value="1"/>
</dbReference>
<keyword evidence="3" id="KW-0675">Receptor</keyword>
<dbReference type="Gene3D" id="3.30.450.20">
    <property type="entry name" value="PAS domain"/>
    <property type="match status" value="1"/>
</dbReference>